<name>A0A8T0F6J7_ARGBR</name>
<organism evidence="6 7">
    <name type="scientific">Argiope bruennichi</name>
    <name type="common">Wasp spider</name>
    <name type="synonym">Aranea bruennichi</name>
    <dbReference type="NCBI Taxonomy" id="94029"/>
    <lineage>
        <taxon>Eukaryota</taxon>
        <taxon>Metazoa</taxon>
        <taxon>Ecdysozoa</taxon>
        <taxon>Arthropoda</taxon>
        <taxon>Chelicerata</taxon>
        <taxon>Arachnida</taxon>
        <taxon>Araneae</taxon>
        <taxon>Araneomorphae</taxon>
        <taxon>Entelegynae</taxon>
        <taxon>Araneoidea</taxon>
        <taxon>Araneidae</taxon>
        <taxon>Argiope</taxon>
    </lineage>
</organism>
<dbReference type="InterPro" id="IPR051093">
    <property type="entry name" value="Neuroligin/BSAL"/>
</dbReference>
<evidence type="ECO:0000256" key="3">
    <source>
        <dbReference type="ARBA" id="ARBA00023180"/>
    </source>
</evidence>
<dbReference type="PROSITE" id="PS00941">
    <property type="entry name" value="CARBOXYLESTERASE_B_2"/>
    <property type="match status" value="1"/>
</dbReference>
<dbReference type="InterPro" id="IPR029058">
    <property type="entry name" value="AB_hydrolase_fold"/>
</dbReference>
<comment type="caution">
    <text evidence="6">The sequence shown here is derived from an EMBL/GenBank/DDBJ whole genome shotgun (WGS) entry which is preliminary data.</text>
</comment>
<evidence type="ECO:0000256" key="4">
    <source>
        <dbReference type="SAM" id="Phobius"/>
    </source>
</evidence>
<dbReference type="OMA" id="QMPWISD"/>
<keyword evidence="3" id="KW-0325">Glycoprotein</keyword>
<dbReference type="InterPro" id="IPR002018">
    <property type="entry name" value="CarbesteraseB"/>
</dbReference>
<keyword evidence="7" id="KW-1185">Reference proteome</keyword>
<protein>
    <submittedName>
        <fullName evidence="6">Venom carboxylesterase-6 like protein</fullName>
    </submittedName>
</protein>
<dbReference type="Gene3D" id="3.40.50.1820">
    <property type="entry name" value="alpha/beta hydrolase"/>
    <property type="match status" value="1"/>
</dbReference>
<keyword evidence="2" id="KW-0732">Signal</keyword>
<evidence type="ECO:0000256" key="1">
    <source>
        <dbReference type="ARBA" id="ARBA00005964"/>
    </source>
</evidence>
<keyword evidence="4" id="KW-0472">Membrane</keyword>
<feature type="transmembrane region" description="Helical" evidence="4">
    <location>
        <begin position="12"/>
        <end position="31"/>
    </location>
</feature>
<dbReference type="InterPro" id="IPR019819">
    <property type="entry name" value="Carboxylesterase_B_CS"/>
</dbReference>
<evidence type="ECO:0000313" key="7">
    <source>
        <dbReference type="Proteomes" id="UP000807504"/>
    </source>
</evidence>
<comment type="similarity">
    <text evidence="1">Belongs to the type-B carboxylesterase/lipase family.</text>
</comment>
<keyword evidence="4" id="KW-0812">Transmembrane</keyword>
<dbReference type="PANTHER" id="PTHR43903">
    <property type="entry name" value="NEUROLIGIN"/>
    <property type="match status" value="1"/>
</dbReference>
<proteinExistence type="inferred from homology"/>
<evidence type="ECO:0000313" key="6">
    <source>
        <dbReference type="EMBL" id="KAF8784653.1"/>
    </source>
</evidence>
<gene>
    <name evidence="6" type="ORF">HNY73_010303</name>
</gene>
<evidence type="ECO:0000256" key="2">
    <source>
        <dbReference type="ARBA" id="ARBA00022729"/>
    </source>
</evidence>
<sequence length="624" mass="70777">MHPHALCNISASVFTIAVVFGVHLLICISFANCIVVDTILGPFRGHQYKSHSTSIYIFKNIPYAKQPVGELRFQLPLESESTKSEIDLNNTQPVYCPQVSSSYIKSSGHGVVGQEDCLFLDIYHRKEKSEEKLPVLIYFHPGRFSYGSKEEYRADFLLKYNDMIVVIPNYRLGILGFLSNQESSMPGNLGLWDQRMAMKWVYQNIIYFGGDPQKITIAGHDAGGASVGFHILSPLSHSYFNAAISGSGTALDPWVMSHLPKNAAVVATSLRCPTNYTENMISCLKMSQLNDILEVQMKLDKVMFRPTVDKDAELPFLPYPPQTLYSLGYQKNVSFIAGVTQREAFAEVSSEFPTAVKTQHLDKIIQHLLQPYLQDTSYFPFIIKAAKYHYLRGVHVPTFESIQPQMVQMMSDFLYNSPLQTTLKWHSKKSSSTFMYVLNYEDEDSDLEDILSSEDEIKNLDDLHTGDASFVFNISFFNENNSHTPKANHVKKLLCNIWGNFIKERSPSVPNWKKFTEKHKNYVEISTTIGAKINYRQNDMELWTVLVPDLQNIQNISITIEEESQEFYEDTDTLSYGVAGLAIMLGVLCIALVGVVIITRRKFTQASLIPITSHREEVQYSSIE</sequence>
<feature type="domain" description="Carboxylesterase type B" evidence="5">
    <location>
        <begin position="35"/>
        <end position="543"/>
    </location>
</feature>
<reference evidence="6" key="1">
    <citation type="journal article" date="2020" name="bioRxiv">
        <title>Chromosome-level reference genome of the European wasp spider Argiope bruennichi: a resource for studies on range expansion and evolutionary adaptation.</title>
        <authorList>
            <person name="Sheffer M.M."/>
            <person name="Hoppe A."/>
            <person name="Krehenwinkel H."/>
            <person name="Uhl G."/>
            <person name="Kuss A.W."/>
            <person name="Jensen L."/>
            <person name="Jensen C."/>
            <person name="Gillespie R.G."/>
            <person name="Hoff K.J."/>
            <person name="Prost S."/>
        </authorList>
    </citation>
    <scope>NUCLEOTIDE SEQUENCE</scope>
</reference>
<dbReference type="AlphaFoldDB" id="A0A8T0F6J7"/>
<feature type="transmembrane region" description="Helical" evidence="4">
    <location>
        <begin position="574"/>
        <end position="598"/>
    </location>
</feature>
<accession>A0A8T0F6J7</accession>
<dbReference type="Pfam" id="PF00135">
    <property type="entry name" value="COesterase"/>
    <property type="match status" value="1"/>
</dbReference>
<keyword evidence="4" id="KW-1133">Transmembrane helix</keyword>
<evidence type="ECO:0000259" key="5">
    <source>
        <dbReference type="Pfam" id="PF00135"/>
    </source>
</evidence>
<dbReference type="EMBL" id="JABXBU010000030">
    <property type="protein sequence ID" value="KAF8784653.1"/>
    <property type="molecule type" value="Genomic_DNA"/>
</dbReference>
<reference evidence="6" key="2">
    <citation type="submission" date="2020-06" db="EMBL/GenBank/DDBJ databases">
        <authorList>
            <person name="Sheffer M."/>
        </authorList>
    </citation>
    <scope>NUCLEOTIDE SEQUENCE</scope>
</reference>
<dbReference type="Proteomes" id="UP000807504">
    <property type="component" value="Unassembled WGS sequence"/>
</dbReference>
<dbReference type="OrthoDB" id="6512235at2759"/>
<dbReference type="SUPFAM" id="SSF53474">
    <property type="entry name" value="alpha/beta-Hydrolases"/>
    <property type="match status" value="1"/>
</dbReference>